<reference evidence="1 2" key="1">
    <citation type="submission" date="2016-07" db="EMBL/GenBank/DDBJ databases">
        <title>Multiple horizontal gene transfer events from other fungi enriched the ability of initially mycotrophic Trichoderma (Ascomycota) to feed on dead plant biomass.</title>
        <authorList>
            <consortium name="DOE Joint Genome Institute"/>
            <person name="Aerts A."/>
            <person name="Atanasova L."/>
            <person name="Chenthamara K."/>
            <person name="Zhang J."/>
            <person name="Grujic M."/>
            <person name="Henrissat B."/>
            <person name="Kuo A."/>
            <person name="Salamov A."/>
            <person name="Lipzen A."/>
            <person name="Labutti K."/>
            <person name="Barry K."/>
            <person name="Miao Y."/>
            <person name="Rahimi M.J."/>
            <person name="Shen Q."/>
            <person name="Grigoriev I.V."/>
            <person name="Kubicek C.P."/>
            <person name="Druzhinina I.S."/>
        </authorList>
    </citation>
    <scope>NUCLEOTIDE SEQUENCE [LARGE SCALE GENOMIC DNA]</scope>
    <source>
        <strain evidence="1 2">CBS 433.97</strain>
    </source>
</reference>
<gene>
    <name evidence="1" type="ORF">M441DRAFT_241016</name>
</gene>
<sequence length="192" mass="21753">MERFSLAHAREPIIAGVRQLYSDPARLTKQAFWPSGVDGVAEEWMFYSLGACRTEHLLLLGERLQQRCRAGDSPHCLASGLALRKYSSERRKGGTNGNRLWRLQLPQSRMFVPRFPFRKGIARRKHEQSSVEHRSSPYRPAGWRASIDATSSNCSGATTHSPPQFLGVANVQMRQSGYCIGELRQRWLRVGV</sequence>
<accession>A0A2T3Z269</accession>
<proteinExistence type="predicted"/>
<dbReference type="Proteomes" id="UP000240493">
    <property type="component" value="Unassembled WGS sequence"/>
</dbReference>
<evidence type="ECO:0000313" key="2">
    <source>
        <dbReference type="Proteomes" id="UP000240493"/>
    </source>
</evidence>
<dbReference type="AlphaFoldDB" id="A0A2T3Z269"/>
<organism evidence="1 2">
    <name type="scientific">Trichoderma asperellum (strain ATCC 204424 / CBS 433.97 / NBRC 101777)</name>
    <dbReference type="NCBI Taxonomy" id="1042311"/>
    <lineage>
        <taxon>Eukaryota</taxon>
        <taxon>Fungi</taxon>
        <taxon>Dikarya</taxon>
        <taxon>Ascomycota</taxon>
        <taxon>Pezizomycotina</taxon>
        <taxon>Sordariomycetes</taxon>
        <taxon>Hypocreomycetidae</taxon>
        <taxon>Hypocreales</taxon>
        <taxon>Hypocreaceae</taxon>
        <taxon>Trichoderma</taxon>
    </lineage>
</organism>
<evidence type="ECO:0000313" key="1">
    <source>
        <dbReference type="EMBL" id="PTB38904.1"/>
    </source>
</evidence>
<name>A0A2T3Z269_TRIA4</name>
<dbReference type="EMBL" id="KZ679265">
    <property type="protein sequence ID" value="PTB38904.1"/>
    <property type="molecule type" value="Genomic_DNA"/>
</dbReference>
<protein>
    <submittedName>
        <fullName evidence="1">Uncharacterized protein</fullName>
    </submittedName>
</protein>
<keyword evidence="2" id="KW-1185">Reference proteome</keyword>